<proteinExistence type="predicted"/>
<accession>A0A379FA34</accession>
<sequence length="143" mass="15678">MMLKNIAVSLSLLLISSSAFSVSLAEKELYKKFEENIQSRVVDLNKSCDTNIKVAFDWSAFTADDLKTIGIDSYCSEGLKGVINTCGSSKVAQETVKEKIQNITCSKATPRSIELKEGTLDFGIDFNASNDAKATQEHLMNNL</sequence>
<dbReference type="EMBL" id="UGTW01000001">
    <property type="protein sequence ID" value="SUC16153.1"/>
    <property type="molecule type" value="Genomic_DNA"/>
</dbReference>
<feature type="chain" id="PRO_5017078689" evidence="1">
    <location>
        <begin position="22"/>
        <end position="143"/>
    </location>
</feature>
<feature type="signal peptide" evidence="1">
    <location>
        <begin position="1"/>
        <end position="21"/>
    </location>
</feature>
<organism evidence="2 3">
    <name type="scientific">Proteus vulgaris</name>
    <dbReference type="NCBI Taxonomy" id="585"/>
    <lineage>
        <taxon>Bacteria</taxon>
        <taxon>Pseudomonadati</taxon>
        <taxon>Pseudomonadota</taxon>
        <taxon>Gammaproteobacteria</taxon>
        <taxon>Enterobacterales</taxon>
        <taxon>Morganellaceae</taxon>
        <taxon>Proteus</taxon>
    </lineage>
</organism>
<reference evidence="2 3" key="1">
    <citation type="submission" date="2018-06" db="EMBL/GenBank/DDBJ databases">
        <authorList>
            <consortium name="Pathogen Informatics"/>
            <person name="Doyle S."/>
        </authorList>
    </citation>
    <scope>NUCLEOTIDE SEQUENCE [LARGE SCALE GENOMIC DNA]</scope>
    <source>
        <strain evidence="2 3">NCTC10376</strain>
    </source>
</reference>
<gene>
    <name evidence="2" type="ORF">NCTC10376_02043</name>
</gene>
<protein>
    <submittedName>
        <fullName evidence="2">Uncharacterized protein</fullName>
    </submittedName>
</protein>
<evidence type="ECO:0000256" key="1">
    <source>
        <dbReference type="SAM" id="SignalP"/>
    </source>
</evidence>
<dbReference type="RefSeq" id="WP_258868676.1">
    <property type="nucleotide sequence ID" value="NZ_UGTW01000001.1"/>
</dbReference>
<dbReference type="AlphaFoldDB" id="A0A379FA34"/>
<keyword evidence="1" id="KW-0732">Signal</keyword>
<dbReference type="Proteomes" id="UP000254331">
    <property type="component" value="Unassembled WGS sequence"/>
</dbReference>
<evidence type="ECO:0000313" key="2">
    <source>
        <dbReference type="EMBL" id="SUC16153.1"/>
    </source>
</evidence>
<evidence type="ECO:0000313" key="3">
    <source>
        <dbReference type="Proteomes" id="UP000254331"/>
    </source>
</evidence>
<name>A0A379FA34_PROVU</name>